<dbReference type="InterPro" id="IPR038765">
    <property type="entry name" value="Papain-like_cys_pep_sf"/>
</dbReference>
<dbReference type="SUPFAM" id="SSF54001">
    <property type="entry name" value="Cysteine proteinases"/>
    <property type="match status" value="1"/>
</dbReference>
<comment type="caution">
    <text evidence="6">The sequence shown here is derived from an EMBL/GenBank/DDBJ whole genome shotgun (WGS) entry which is preliminary data.</text>
</comment>
<organism evidence="6 7">
    <name type="scientific">Diploscapter pachys</name>
    <dbReference type="NCBI Taxonomy" id="2018661"/>
    <lineage>
        <taxon>Eukaryota</taxon>
        <taxon>Metazoa</taxon>
        <taxon>Ecdysozoa</taxon>
        <taxon>Nematoda</taxon>
        <taxon>Chromadorea</taxon>
        <taxon>Rhabditida</taxon>
        <taxon>Rhabditina</taxon>
        <taxon>Rhabditomorpha</taxon>
        <taxon>Rhabditoidea</taxon>
        <taxon>Rhabditidae</taxon>
        <taxon>Diploscapter</taxon>
    </lineage>
</organism>
<evidence type="ECO:0000256" key="3">
    <source>
        <dbReference type="ARBA" id="ARBA00022801"/>
    </source>
</evidence>
<reference evidence="6 7" key="1">
    <citation type="journal article" date="2017" name="Curr. Biol.">
        <title>Genome architecture and evolution of a unichromosomal asexual nematode.</title>
        <authorList>
            <person name="Fradin H."/>
            <person name="Zegar C."/>
            <person name="Gutwein M."/>
            <person name="Lucas J."/>
            <person name="Kovtun M."/>
            <person name="Corcoran D."/>
            <person name="Baugh L.R."/>
            <person name="Kiontke K."/>
            <person name="Gunsalus K."/>
            <person name="Fitch D.H."/>
            <person name="Piano F."/>
        </authorList>
    </citation>
    <scope>NUCLEOTIDE SEQUENCE [LARGE SCALE GENOMIC DNA]</scope>
    <source>
        <strain evidence="6">PF1309</strain>
    </source>
</reference>
<name>A0A2A2JH07_9BILA</name>
<evidence type="ECO:0000256" key="1">
    <source>
        <dbReference type="ARBA" id="ARBA00005234"/>
    </source>
</evidence>
<dbReference type="AlphaFoldDB" id="A0A2A2JH07"/>
<dbReference type="PANTHER" id="PTHR46915">
    <property type="entry name" value="UBIQUITIN-LIKE PROTEASE 4-RELATED"/>
    <property type="match status" value="1"/>
</dbReference>
<keyword evidence="7" id="KW-1185">Reference proteome</keyword>
<dbReference type="PANTHER" id="PTHR46915:SF2">
    <property type="entry name" value="UBIQUITIN-LIKE PROTEASE 4"/>
    <property type="match status" value="1"/>
</dbReference>
<dbReference type="STRING" id="2018661.A0A2A2JH07"/>
<dbReference type="GO" id="GO:0008234">
    <property type="term" value="F:cysteine-type peptidase activity"/>
    <property type="evidence" value="ECO:0007669"/>
    <property type="project" value="UniProtKB-KW"/>
</dbReference>
<keyword evidence="3" id="KW-0378">Hydrolase</keyword>
<dbReference type="Proteomes" id="UP000218231">
    <property type="component" value="Unassembled WGS sequence"/>
</dbReference>
<proteinExistence type="inferred from homology"/>
<evidence type="ECO:0000256" key="2">
    <source>
        <dbReference type="ARBA" id="ARBA00022670"/>
    </source>
</evidence>
<evidence type="ECO:0000313" key="7">
    <source>
        <dbReference type="Proteomes" id="UP000218231"/>
    </source>
</evidence>
<feature type="domain" description="Ubiquitin-like protease family profile" evidence="5">
    <location>
        <begin position="192"/>
        <end position="382"/>
    </location>
</feature>
<protein>
    <recommendedName>
        <fullName evidence="5">Ubiquitin-like protease family profile domain-containing protein</fullName>
    </recommendedName>
</protein>
<evidence type="ECO:0000313" key="6">
    <source>
        <dbReference type="EMBL" id="PAV61048.1"/>
    </source>
</evidence>
<dbReference type="EMBL" id="LIAE01010439">
    <property type="protein sequence ID" value="PAV61048.1"/>
    <property type="molecule type" value="Genomic_DNA"/>
</dbReference>
<keyword evidence="2" id="KW-0645">Protease</keyword>
<dbReference type="GO" id="GO:0006508">
    <property type="term" value="P:proteolysis"/>
    <property type="evidence" value="ECO:0007669"/>
    <property type="project" value="UniProtKB-KW"/>
</dbReference>
<evidence type="ECO:0000256" key="4">
    <source>
        <dbReference type="ARBA" id="ARBA00022807"/>
    </source>
</evidence>
<dbReference type="GO" id="GO:0016926">
    <property type="term" value="P:protein desumoylation"/>
    <property type="evidence" value="ECO:0007669"/>
    <property type="project" value="UniProtKB-ARBA"/>
</dbReference>
<sequence>MQVSSHHNGFYYKTTDYFSNNYSQLGGLDTRNEPVTVGVEEEDGEFGLDYIQPSDFRIHPQGDSSISDVYDKINLITGNNERQSQIGGPILTDNRIDNGMAMTMGMGMAEDICAPYTCTHDGAPITASFSQNSDGVGLEGSSFDDEDSEYDDLVISSRQDIAKRSSRSNHSNSIELSATTEMLRIRFPYQSISIRVADFFSLREKDFINDTIVDFYLNHIVEHVLPDDDDKRVTVLPAIFWHNLSLLQNAPEAADNQRQMSKREKLDARFGDVLEFVKDFELMNVDYIVIPVNEWEHWSVVIVCNPYSADGRIVCFDSQIGDDLNNIQNTSTLINQFLKYVWLRRNGREYPLELGCVIPSNLPQQLNSYDCGVYIGEFTTRFLLKPPKNLDNFDFATEYPDFTIVDRRQKMQKAVLSLCANKRIGAYLMQFLEYSS</sequence>
<dbReference type="Pfam" id="PF02902">
    <property type="entry name" value="Peptidase_C48"/>
    <property type="match status" value="1"/>
</dbReference>
<dbReference type="PROSITE" id="PS50600">
    <property type="entry name" value="ULP_PROTEASE"/>
    <property type="match status" value="1"/>
</dbReference>
<accession>A0A2A2JH07</accession>
<gene>
    <name evidence="6" type="ORF">WR25_10365</name>
</gene>
<evidence type="ECO:0000259" key="5">
    <source>
        <dbReference type="PROSITE" id="PS50600"/>
    </source>
</evidence>
<dbReference type="Gene3D" id="1.10.418.20">
    <property type="match status" value="1"/>
</dbReference>
<dbReference type="Gene3D" id="3.30.310.130">
    <property type="entry name" value="Ubiquitin-related"/>
    <property type="match status" value="1"/>
</dbReference>
<keyword evidence="4" id="KW-0788">Thiol protease</keyword>
<comment type="similarity">
    <text evidence="1">Belongs to the peptidase C48 family.</text>
</comment>
<dbReference type="OrthoDB" id="442460at2759"/>
<dbReference type="InterPro" id="IPR003653">
    <property type="entry name" value="Peptidase_C48_C"/>
</dbReference>